<evidence type="ECO:0000259" key="1">
    <source>
        <dbReference type="Pfam" id="PF01425"/>
    </source>
</evidence>
<dbReference type="Gene3D" id="3.90.1300.10">
    <property type="entry name" value="Amidase signature (AS) domain"/>
    <property type="match status" value="1"/>
</dbReference>
<gene>
    <name evidence="2" type="ORF">UA08_00882</name>
</gene>
<protein>
    <recommendedName>
        <fullName evidence="1">Amidase domain-containing protein</fullName>
    </recommendedName>
</protein>
<evidence type="ECO:0000313" key="3">
    <source>
        <dbReference type="Proteomes" id="UP000214365"/>
    </source>
</evidence>
<name>A0A225AQK1_TALAT</name>
<reference evidence="2 3" key="1">
    <citation type="submission" date="2015-06" db="EMBL/GenBank/DDBJ databases">
        <title>Talaromyces atroroseus IBT 11181 draft genome.</title>
        <authorList>
            <person name="Rasmussen K.B."/>
            <person name="Rasmussen S."/>
            <person name="Petersen B."/>
            <person name="Sicheritz-Ponten T."/>
            <person name="Mortensen U.H."/>
            <person name="Thrane U."/>
        </authorList>
    </citation>
    <scope>NUCLEOTIDE SEQUENCE [LARGE SCALE GENOMIC DNA]</scope>
    <source>
        <strain evidence="2 3">IBT 11181</strain>
    </source>
</reference>
<proteinExistence type="predicted"/>
<dbReference type="PANTHER" id="PTHR42678">
    <property type="entry name" value="AMIDASE"/>
    <property type="match status" value="1"/>
</dbReference>
<evidence type="ECO:0000313" key="2">
    <source>
        <dbReference type="EMBL" id="OKL63892.1"/>
    </source>
</evidence>
<accession>A0A225AQK1</accession>
<dbReference type="RefSeq" id="XP_020124013.1">
    <property type="nucleotide sequence ID" value="XM_020260737.1"/>
</dbReference>
<organism evidence="2 3">
    <name type="scientific">Talaromyces atroroseus</name>
    <dbReference type="NCBI Taxonomy" id="1441469"/>
    <lineage>
        <taxon>Eukaryota</taxon>
        <taxon>Fungi</taxon>
        <taxon>Dikarya</taxon>
        <taxon>Ascomycota</taxon>
        <taxon>Pezizomycotina</taxon>
        <taxon>Eurotiomycetes</taxon>
        <taxon>Eurotiomycetidae</taxon>
        <taxon>Eurotiales</taxon>
        <taxon>Trichocomaceae</taxon>
        <taxon>Talaromyces</taxon>
        <taxon>Talaromyces sect. Trachyspermi</taxon>
    </lineage>
</organism>
<feature type="domain" description="Amidase" evidence="1">
    <location>
        <begin position="37"/>
        <end position="347"/>
    </location>
</feature>
<keyword evidence="3" id="KW-1185">Reference proteome</keyword>
<dbReference type="SUPFAM" id="SSF75304">
    <property type="entry name" value="Amidase signature (AS) enzymes"/>
    <property type="match status" value="1"/>
</dbReference>
<sequence length="690" mass="75343">MSDPTIREQRGTEINLVEASLQDIRQALDSGCITSTELVARYLQRIATYDTRGPYLNSIPILNPRLFEEAAASDERRAMGLPPRPLEGIPYTIKDGFKYRGMPVSAGSPAFRSLMPNEDAFVAAKLREAGAICIGKTNMPPMAAGGMQRGLYGRAESPYNLAYLPAAFSSGSSIGSATATAASFAAFGLGTETVSSGRSPASNNGLVAYTPSRGKVSCRGMWPLYPTCDVVVPQTRTVEDMLTILDVLTQPDNVTKGDFWRDQPFLKLPEMNSEITKTYTTLADPDALRGKRIGVPSMYIGGHDPKAKPVFVSDSVKELWQRAREDIEALGAEVIETDFPIVTNYEDDTISQQPNNVVGVAADWNNLERGKIIAYAWDDFLIANKDPNYPSLDRVVAGDIFPKPADYIPDRFIEKKNIISYASLLELVKHESRTSLYDIPGMHTALVALEAQRKRDLEDWMDKHGLDAVVFPANGDVGKADIETNEASAAHAHKNGIKYSNGNRALRHLGVPTVSVTMGVMSDTRMPVNLTFAGKAYTDNELLKFAYAYQQESRRRVAPCLSPSLASDLIPLDHRECSLESGTYNTHTINIDSSTRGTSAGKLMISLKGSVAGFTSGNVPTLEIFVDGRRLDPAEVLVDHKTGQWTADTVYTLFETNPSIYGVKALASQIMVVVLARVANRVNGKLILID</sequence>
<comment type="caution">
    <text evidence="2">The sequence shown here is derived from an EMBL/GenBank/DDBJ whole genome shotgun (WGS) entry which is preliminary data.</text>
</comment>
<dbReference type="NCBIfam" id="NF005127">
    <property type="entry name" value="PRK06565.1"/>
    <property type="match status" value="1"/>
</dbReference>
<dbReference type="Proteomes" id="UP000214365">
    <property type="component" value="Unassembled WGS sequence"/>
</dbReference>
<dbReference type="STRING" id="1441469.A0A225AQK1"/>
<dbReference type="InterPro" id="IPR036928">
    <property type="entry name" value="AS_sf"/>
</dbReference>
<dbReference type="PANTHER" id="PTHR42678:SF11">
    <property type="entry name" value="AMIDASE FAMILY PROTEIN"/>
    <property type="match status" value="1"/>
</dbReference>
<dbReference type="OrthoDB" id="566138at2759"/>
<dbReference type="InterPro" id="IPR023631">
    <property type="entry name" value="Amidase_dom"/>
</dbReference>
<dbReference type="AlphaFoldDB" id="A0A225AQK1"/>
<dbReference type="GeneID" id="31000637"/>
<dbReference type="Pfam" id="PF01425">
    <property type="entry name" value="Amidase"/>
    <property type="match status" value="1"/>
</dbReference>
<dbReference type="EMBL" id="LFMY01000001">
    <property type="protein sequence ID" value="OKL63892.1"/>
    <property type="molecule type" value="Genomic_DNA"/>
</dbReference>